<accession>A0A841BKG8</accession>
<dbReference type="GO" id="GO:0008233">
    <property type="term" value="F:peptidase activity"/>
    <property type="evidence" value="ECO:0007669"/>
    <property type="project" value="UniProtKB-KW"/>
</dbReference>
<organism evidence="2 3">
    <name type="scientific">Allocatelliglobosispora scoriae</name>
    <dbReference type="NCBI Taxonomy" id="643052"/>
    <lineage>
        <taxon>Bacteria</taxon>
        <taxon>Bacillati</taxon>
        <taxon>Actinomycetota</taxon>
        <taxon>Actinomycetes</taxon>
        <taxon>Micromonosporales</taxon>
        <taxon>Micromonosporaceae</taxon>
        <taxon>Allocatelliglobosispora</taxon>
    </lineage>
</organism>
<dbReference type="EMBL" id="JACHMN010000001">
    <property type="protein sequence ID" value="MBB5867679.1"/>
    <property type="molecule type" value="Genomic_DNA"/>
</dbReference>
<protein>
    <submittedName>
        <fullName evidence="2">Membrane protease YdiL (CAAX protease family)</fullName>
    </submittedName>
</protein>
<feature type="transmembrane region" description="Helical" evidence="1">
    <location>
        <begin position="120"/>
        <end position="143"/>
    </location>
</feature>
<dbReference type="Proteomes" id="UP000587527">
    <property type="component" value="Unassembled WGS sequence"/>
</dbReference>
<proteinExistence type="predicted"/>
<reference evidence="2 3" key="1">
    <citation type="submission" date="2020-08" db="EMBL/GenBank/DDBJ databases">
        <title>Sequencing the genomes of 1000 actinobacteria strains.</title>
        <authorList>
            <person name="Klenk H.-P."/>
        </authorList>
    </citation>
    <scope>NUCLEOTIDE SEQUENCE [LARGE SCALE GENOMIC DNA]</scope>
    <source>
        <strain evidence="2 3">DSM 45362</strain>
    </source>
</reference>
<sequence length="189" mass="20301">MTRVATRVFLALVAMVAGYIFAALLVVDDGGENWRYYVRQALSTEGFLIVAFYFMTLAIGLVLHGLPEIGRRDRFAPAIVATGLLAVYGLVIALLAWPLAGTTSGSPIYDQSPPNPGPLFVIWLCCALLPIAFAACAGQLFPHSRDGMTSGERPLLAVFTDGRMLRIAVISWVLGGIALLVLLFAIAVY</sequence>
<gene>
    <name evidence="2" type="ORF">F4553_001058</name>
</gene>
<keyword evidence="1" id="KW-0472">Membrane</keyword>
<comment type="caution">
    <text evidence="2">The sequence shown here is derived from an EMBL/GenBank/DDBJ whole genome shotgun (WGS) entry which is preliminary data.</text>
</comment>
<dbReference type="AlphaFoldDB" id="A0A841BKG8"/>
<dbReference type="RefSeq" id="WP_184832717.1">
    <property type="nucleotide sequence ID" value="NZ_JACHMN010000001.1"/>
</dbReference>
<evidence type="ECO:0000313" key="3">
    <source>
        <dbReference type="Proteomes" id="UP000587527"/>
    </source>
</evidence>
<dbReference type="GO" id="GO:0006508">
    <property type="term" value="P:proteolysis"/>
    <property type="evidence" value="ECO:0007669"/>
    <property type="project" value="UniProtKB-KW"/>
</dbReference>
<keyword evidence="1" id="KW-0812">Transmembrane</keyword>
<keyword evidence="3" id="KW-1185">Reference proteome</keyword>
<name>A0A841BKG8_9ACTN</name>
<evidence type="ECO:0000256" key="1">
    <source>
        <dbReference type="SAM" id="Phobius"/>
    </source>
</evidence>
<feature type="transmembrane region" description="Helical" evidence="1">
    <location>
        <begin position="78"/>
        <end position="100"/>
    </location>
</feature>
<keyword evidence="1" id="KW-1133">Transmembrane helix</keyword>
<evidence type="ECO:0000313" key="2">
    <source>
        <dbReference type="EMBL" id="MBB5867679.1"/>
    </source>
</evidence>
<feature type="transmembrane region" description="Helical" evidence="1">
    <location>
        <begin position="164"/>
        <end position="188"/>
    </location>
</feature>
<keyword evidence="2" id="KW-0645">Protease</keyword>
<feature type="transmembrane region" description="Helical" evidence="1">
    <location>
        <begin position="7"/>
        <end position="27"/>
    </location>
</feature>
<keyword evidence="2" id="KW-0378">Hydrolase</keyword>
<feature type="transmembrane region" description="Helical" evidence="1">
    <location>
        <begin position="47"/>
        <end position="66"/>
    </location>
</feature>